<organism evidence="1 2">
    <name type="scientific">Planctomicrobium piriforme</name>
    <dbReference type="NCBI Taxonomy" id="1576369"/>
    <lineage>
        <taxon>Bacteria</taxon>
        <taxon>Pseudomonadati</taxon>
        <taxon>Planctomycetota</taxon>
        <taxon>Planctomycetia</taxon>
        <taxon>Planctomycetales</taxon>
        <taxon>Planctomycetaceae</taxon>
        <taxon>Planctomicrobium</taxon>
    </lineage>
</organism>
<protein>
    <submittedName>
        <fullName evidence="1">Uncharacterized protein</fullName>
    </submittedName>
</protein>
<proteinExistence type="predicted"/>
<dbReference type="Proteomes" id="UP000199518">
    <property type="component" value="Unassembled WGS sequence"/>
</dbReference>
<evidence type="ECO:0000313" key="1">
    <source>
        <dbReference type="EMBL" id="SFH54857.1"/>
    </source>
</evidence>
<evidence type="ECO:0000313" key="2">
    <source>
        <dbReference type="Proteomes" id="UP000199518"/>
    </source>
</evidence>
<dbReference type="STRING" id="1576369.SAMN05421753_101115"/>
<keyword evidence="2" id="KW-1185">Reference proteome</keyword>
<gene>
    <name evidence="1" type="ORF">SAMN05421753_101115</name>
</gene>
<dbReference type="AlphaFoldDB" id="A0A1I3AXQ3"/>
<dbReference type="EMBL" id="FOQD01000001">
    <property type="protein sequence ID" value="SFH54857.1"/>
    <property type="molecule type" value="Genomic_DNA"/>
</dbReference>
<name>A0A1I3AXQ3_9PLAN</name>
<accession>A0A1I3AXQ3</accession>
<reference evidence="2" key="1">
    <citation type="submission" date="2016-10" db="EMBL/GenBank/DDBJ databases">
        <authorList>
            <person name="Varghese N."/>
            <person name="Submissions S."/>
        </authorList>
    </citation>
    <scope>NUCLEOTIDE SEQUENCE [LARGE SCALE GENOMIC DNA]</scope>
    <source>
        <strain evidence="2">DSM 26348</strain>
    </source>
</reference>
<sequence length="323" mass="35627">MGSVDIAPAAIERVALSETQKAPELSEVKVKRSSCELFLLMALLAVHAGADDGQDPRLSPAAEQAANAKIEKIKAELAQDAKPWWAGQYYEGGVGCSVSLTLAPDSGFVYLCSGCDGLIDRNYGPIQEVDGQIRLIPTLPYEADRSHLETKYIPVRWAKRKYLIPEGKMLEFCNKFNAGRLQLTSGNSYFLAETTTRETLALSLPEIPKELQKYLHVQAVICQIQEVRKPKVSLEKSWLEANKINRFNSTPVSLNKGQDDGIFVGMKLYCVNPHDDASDITVTSVDKNSSEAVIRENVTKSRTPTVTPLVGWKVSTSPWPSNE</sequence>